<dbReference type="CDD" id="cd00009">
    <property type="entry name" value="AAA"/>
    <property type="match status" value="1"/>
</dbReference>
<dbReference type="GO" id="GO:0005524">
    <property type="term" value="F:ATP binding"/>
    <property type="evidence" value="ECO:0007669"/>
    <property type="project" value="UniProtKB-KW"/>
</dbReference>
<dbReference type="SUPFAM" id="SSF46689">
    <property type="entry name" value="Homeodomain-like"/>
    <property type="match status" value="1"/>
</dbReference>
<dbReference type="InterPro" id="IPR002078">
    <property type="entry name" value="Sigma_54_int"/>
</dbReference>
<accession>A0A0F9PW36</accession>
<dbReference type="FunFam" id="3.40.50.300:FF:000006">
    <property type="entry name" value="DNA-binding transcriptional regulator NtrC"/>
    <property type="match status" value="1"/>
</dbReference>
<name>A0A0F9PW36_9ZZZZ</name>
<sequence>MKKILGQSPQITHLLRTIPMIAASEASVLIYGETGTGKELLAQALHSESRRRDKPLVVINCAALPSDGIEIDLFGRANALGEIEHRGRLLAAEGSTIFFDEVDALPLSVQAKVLRFLEAGECQLQGSHKLHLADVRIVAATSANLQQEVTAGRFRADLFYRLQVVPIEMPVLRECRDDITLLLRHYTREFSGDNAVVRYSKTIEHCLLTYAWPGNVRELKNFCQRMALLYPGKVLVEEDLPPEMLPEVTASHHVFTLPPTGIDLARVELDLIEQALELAAGNRSRAARLLGISRDTLLYRMQKYSLSP</sequence>
<dbReference type="PRINTS" id="PR01590">
    <property type="entry name" value="HTHFIS"/>
</dbReference>
<dbReference type="Pfam" id="PF02954">
    <property type="entry name" value="HTH_8"/>
    <property type="match status" value="1"/>
</dbReference>
<dbReference type="Pfam" id="PF00158">
    <property type="entry name" value="Sigma54_activat"/>
    <property type="match status" value="1"/>
</dbReference>
<dbReference type="PROSITE" id="PS00688">
    <property type="entry name" value="SIGMA54_INTERACT_3"/>
    <property type="match status" value="1"/>
</dbReference>
<dbReference type="Gene3D" id="1.10.10.60">
    <property type="entry name" value="Homeodomain-like"/>
    <property type="match status" value="1"/>
</dbReference>
<gene>
    <name evidence="7" type="ORF">LCGC14_0793680</name>
</gene>
<reference evidence="7" key="1">
    <citation type="journal article" date="2015" name="Nature">
        <title>Complex archaea that bridge the gap between prokaryotes and eukaryotes.</title>
        <authorList>
            <person name="Spang A."/>
            <person name="Saw J.H."/>
            <person name="Jorgensen S.L."/>
            <person name="Zaremba-Niedzwiedzka K."/>
            <person name="Martijn J."/>
            <person name="Lind A.E."/>
            <person name="van Eijk R."/>
            <person name="Schleper C."/>
            <person name="Guy L."/>
            <person name="Ettema T.J."/>
        </authorList>
    </citation>
    <scope>NUCLEOTIDE SEQUENCE</scope>
</reference>
<dbReference type="GO" id="GO:0043565">
    <property type="term" value="F:sequence-specific DNA binding"/>
    <property type="evidence" value="ECO:0007669"/>
    <property type="project" value="InterPro"/>
</dbReference>
<evidence type="ECO:0000259" key="6">
    <source>
        <dbReference type="PROSITE" id="PS50045"/>
    </source>
</evidence>
<dbReference type="InterPro" id="IPR003593">
    <property type="entry name" value="AAA+_ATPase"/>
</dbReference>
<keyword evidence="5" id="KW-0804">Transcription</keyword>
<dbReference type="InterPro" id="IPR025662">
    <property type="entry name" value="Sigma_54_int_dom_ATP-bd_1"/>
</dbReference>
<dbReference type="SUPFAM" id="SSF52540">
    <property type="entry name" value="P-loop containing nucleoside triphosphate hydrolases"/>
    <property type="match status" value="1"/>
</dbReference>
<organism evidence="7">
    <name type="scientific">marine sediment metagenome</name>
    <dbReference type="NCBI Taxonomy" id="412755"/>
    <lineage>
        <taxon>unclassified sequences</taxon>
        <taxon>metagenomes</taxon>
        <taxon>ecological metagenomes</taxon>
    </lineage>
</organism>
<dbReference type="InterPro" id="IPR058031">
    <property type="entry name" value="AAA_lid_NorR"/>
</dbReference>
<proteinExistence type="predicted"/>
<dbReference type="Gene3D" id="3.40.50.300">
    <property type="entry name" value="P-loop containing nucleotide triphosphate hydrolases"/>
    <property type="match status" value="1"/>
</dbReference>
<dbReference type="InterPro" id="IPR002197">
    <property type="entry name" value="HTH_Fis"/>
</dbReference>
<dbReference type="PANTHER" id="PTHR32071">
    <property type="entry name" value="TRANSCRIPTIONAL REGULATORY PROTEIN"/>
    <property type="match status" value="1"/>
</dbReference>
<dbReference type="AlphaFoldDB" id="A0A0F9PW36"/>
<dbReference type="PROSITE" id="PS50045">
    <property type="entry name" value="SIGMA54_INTERACT_4"/>
    <property type="match status" value="1"/>
</dbReference>
<dbReference type="InterPro" id="IPR009057">
    <property type="entry name" value="Homeodomain-like_sf"/>
</dbReference>
<keyword evidence="1" id="KW-0547">Nucleotide-binding</keyword>
<keyword evidence="4" id="KW-0238">DNA-binding</keyword>
<dbReference type="PANTHER" id="PTHR32071:SF117">
    <property type="entry name" value="PTS-DEPENDENT DIHYDROXYACETONE KINASE OPERON REGULATORY PROTEIN-RELATED"/>
    <property type="match status" value="1"/>
</dbReference>
<dbReference type="SMART" id="SM00382">
    <property type="entry name" value="AAA"/>
    <property type="match status" value="1"/>
</dbReference>
<keyword evidence="2" id="KW-0067">ATP-binding</keyword>
<evidence type="ECO:0000256" key="5">
    <source>
        <dbReference type="ARBA" id="ARBA00023163"/>
    </source>
</evidence>
<dbReference type="InterPro" id="IPR025944">
    <property type="entry name" value="Sigma_54_int_dom_CS"/>
</dbReference>
<dbReference type="GO" id="GO:0006355">
    <property type="term" value="P:regulation of DNA-templated transcription"/>
    <property type="evidence" value="ECO:0007669"/>
    <property type="project" value="InterPro"/>
</dbReference>
<dbReference type="EMBL" id="LAZR01002104">
    <property type="protein sequence ID" value="KKN34439.1"/>
    <property type="molecule type" value="Genomic_DNA"/>
</dbReference>
<dbReference type="Pfam" id="PF25601">
    <property type="entry name" value="AAA_lid_14"/>
    <property type="match status" value="1"/>
</dbReference>
<protein>
    <recommendedName>
        <fullName evidence="6">Sigma-54 factor interaction domain-containing protein</fullName>
    </recommendedName>
</protein>
<comment type="caution">
    <text evidence="7">The sequence shown here is derived from an EMBL/GenBank/DDBJ whole genome shotgun (WGS) entry which is preliminary data.</text>
</comment>
<evidence type="ECO:0000256" key="2">
    <source>
        <dbReference type="ARBA" id="ARBA00022840"/>
    </source>
</evidence>
<evidence type="ECO:0000256" key="4">
    <source>
        <dbReference type="ARBA" id="ARBA00023125"/>
    </source>
</evidence>
<evidence type="ECO:0000256" key="1">
    <source>
        <dbReference type="ARBA" id="ARBA00022741"/>
    </source>
</evidence>
<evidence type="ECO:0000313" key="7">
    <source>
        <dbReference type="EMBL" id="KKN34439.1"/>
    </source>
</evidence>
<dbReference type="PROSITE" id="PS00675">
    <property type="entry name" value="SIGMA54_INTERACT_1"/>
    <property type="match status" value="1"/>
</dbReference>
<dbReference type="Gene3D" id="1.10.8.60">
    <property type="match status" value="1"/>
</dbReference>
<feature type="domain" description="Sigma-54 factor interaction" evidence="6">
    <location>
        <begin position="4"/>
        <end position="228"/>
    </location>
</feature>
<keyword evidence="3" id="KW-0805">Transcription regulation</keyword>
<evidence type="ECO:0000256" key="3">
    <source>
        <dbReference type="ARBA" id="ARBA00023015"/>
    </source>
</evidence>
<dbReference type="InterPro" id="IPR027417">
    <property type="entry name" value="P-loop_NTPase"/>
</dbReference>